<dbReference type="KEGG" id="satk:SA2016_1260"/>
<sequence>METLTLDQVHHELTSLSREKDVLNQGFELGTSWWRDELRRAGMEVLPPLGGDSTSIYLDRRTLFALASEVIDGSRDPRDFTFHVLLWGSGTTRRNNRGRIDSLIAPTTSPALLDALQAAQTSPSTAFDAFRSRGRNTFAYLGPAYFTKLMYFAGQGRPTHPALIVDRRVLATLAGTEPGSGLSTAANYPRETYLRACSALEAIAASARDSGHPELTGCTADLVERWAFGRAALN</sequence>
<proteinExistence type="predicted"/>
<evidence type="ECO:0000313" key="2">
    <source>
        <dbReference type="Proteomes" id="UP000070134"/>
    </source>
</evidence>
<dbReference type="Proteomes" id="UP000070134">
    <property type="component" value="Chromosome"/>
</dbReference>
<dbReference type="STRING" id="37927.SA2016_1260"/>
<accession>A0A126ZXP4</accession>
<gene>
    <name evidence="1" type="ORF">SA2016_1260</name>
</gene>
<dbReference type="InterPro" id="IPR048868">
    <property type="entry name" value="OGG-like_put"/>
</dbReference>
<dbReference type="OrthoDB" id="4077754at2"/>
<keyword evidence="2" id="KW-1185">Reference proteome</keyword>
<protein>
    <submittedName>
        <fullName evidence="1">Uncharacterized protein</fullName>
    </submittedName>
</protein>
<evidence type="ECO:0000313" key="1">
    <source>
        <dbReference type="EMBL" id="AMM31940.1"/>
    </source>
</evidence>
<dbReference type="RefSeq" id="WP_141305685.1">
    <property type="nucleotide sequence ID" value="NZ_BJMO01000065.1"/>
</dbReference>
<name>A0A126ZXP4_9MICC</name>
<dbReference type="EMBL" id="CP014518">
    <property type="protein sequence ID" value="AMM31940.1"/>
    <property type="molecule type" value="Genomic_DNA"/>
</dbReference>
<dbReference type="AlphaFoldDB" id="A0A126ZXP4"/>
<organism evidence="1 2">
    <name type="scientific">Sinomonas atrocyanea</name>
    <dbReference type="NCBI Taxonomy" id="37927"/>
    <lineage>
        <taxon>Bacteria</taxon>
        <taxon>Bacillati</taxon>
        <taxon>Actinomycetota</taxon>
        <taxon>Actinomycetes</taxon>
        <taxon>Micrococcales</taxon>
        <taxon>Micrococcaceae</taxon>
        <taxon>Sinomonas</taxon>
    </lineage>
</organism>
<reference evidence="1 2" key="1">
    <citation type="submission" date="2016-02" db="EMBL/GenBank/DDBJ databases">
        <title>Complete genome of Sinomonas atrocyanea KCTC 3377.</title>
        <authorList>
            <person name="Kim K.M."/>
        </authorList>
    </citation>
    <scope>NUCLEOTIDE SEQUENCE [LARGE SCALE GENOMIC DNA]</scope>
    <source>
        <strain evidence="1 2">KCTC 3377</strain>
    </source>
</reference>
<dbReference type="Pfam" id="PF21790">
    <property type="entry name" value="OGG"/>
    <property type="match status" value="1"/>
</dbReference>